<evidence type="ECO:0000256" key="1">
    <source>
        <dbReference type="SAM" id="SignalP"/>
    </source>
</evidence>
<reference evidence="2" key="2">
    <citation type="submission" date="2021-03" db="EMBL/GenBank/DDBJ databases">
        <authorList>
            <person name="Alouane T."/>
            <person name="Langin T."/>
            <person name="Bonhomme L."/>
        </authorList>
    </citation>
    <scope>NUCLEOTIDE SEQUENCE</scope>
    <source>
        <strain evidence="2">MDC_Fg202</strain>
    </source>
</reference>
<protein>
    <submittedName>
        <fullName evidence="2">Uncharacterized protein</fullName>
    </submittedName>
</protein>
<dbReference type="EMBL" id="CAJPIJ010000143">
    <property type="protein sequence ID" value="CAG1987921.1"/>
    <property type="molecule type" value="Genomic_DNA"/>
</dbReference>
<name>A0A2H3GQN9_GIBZA</name>
<sequence>MKFFIVAQALFAIPGLATALPAPVEAVEVDKRANCKFTLQWTDNWYENALRRYRVQLITEPRNDDHLGLYCGILAKYTVELENQQCYWRDGMYVVDISEVQGPAGHDQYKRQHKFASDRFQSGTGCDIVLNT</sequence>
<feature type="signal peptide" evidence="1">
    <location>
        <begin position="1"/>
        <end position="19"/>
    </location>
</feature>
<dbReference type="EMBL" id="CAAKMV010000152">
    <property type="protein sequence ID" value="VIO61317.1"/>
    <property type="molecule type" value="Genomic_DNA"/>
</dbReference>
<feature type="chain" id="PRO_5041084777" evidence="1">
    <location>
        <begin position="20"/>
        <end position="132"/>
    </location>
</feature>
<keyword evidence="1" id="KW-0732">Signal</keyword>
<dbReference type="Proteomes" id="UP000746612">
    <property type="component" value="Unassembled WGS sequence"/>
</dbReference>
<evidence type="ECO:0000313" key="3">
    <source>
        <dbReference type="EMBL" id="VIO61317.1"/>
    </source>
</evidence>
<reference evidence="3" key="1">
    <citation type="submission" date="2019-04" db="EMBL/GenBank/DDBJ databases">
        <authorList>
            <person name="Melise S."/>
            <person name="Noan J."/>
            <person name="Okalmin O."/>
        </authorList>
    </citation>
    <scope>NUCLEOTIDE SEQUENCE</scope>
    <source>
        <strain evidence="3">FN9</strain>
    </source>
</reference>
<accession>A0A2H3GQN9</accession>
<proteinExistence type="predicted"/>
<evidence type="ECO:0000313" key="2">
    <source>
        <dbReference type="EMBL" id="CAG1987921.1"/>
    </source>
</evidence>
<gene>
    <name evidence="3" type="ORF">FUG_LOCUS431449</name>
    <name evidence="2" type="ORF">MDCFG202_LOCUS300922</name>
</gene>
<dbReference type="AlphaFoldDB" id="A0A2H3GQN9"/>
<evidence type="ECO:0000313" key="4">
    <source>
        <dbReference type="Proteomes" id="UP000746612"/>
    </source>
</evidence>
<organism evidence="2 4">
    <name type="scientific">Gibberella zeae</name>
    <name type="common">Wheat head blight fungus</name>
    <name type="synonym">Fusarium graminearum</name>
    <dbReference type="NCBI Taxonomy" id="5518"/>
    <lineage>
        <taxon>Eukaryota</taxon>
        <taxon>Fungi</taxon>
        <taxon>Dikarya</taxon>
        <taxon>Ascomycota</taxon>
        <taxon>Pezizomycotina</taxon>
        <taxon>Sordariomycetes</taxon>
        <taxon>Hypocreomycetidae</taxon>
        <taxon>Hypocreales</taxon>
        <taxon>Nectriaceae</taxon>
        <taxon>Fusarium</taxon>
    </lineage>
</organism>